<reference evidence="1 2" key="1">
    <citation type="submission" date="2018-11" db="EMBL/GenBank/DDBJ databases">
        <title>Draft genome sequence of Cellulomonas takizawaensis strain TKZ-21.</title>
        <authorList>
            <person name="Yamamura H."/>
            <person name="Hayashi T."/>
            <person name="Hamada M."/>
            <person name="Serisawa Y."/>
            <person name="Matsuyama K."/>
            <person name="Nakagawa Y."/>
            <person name="Otoguro M."/>
            <person name="Yanagida F."/>
            <person name="Hayakawa M."/>
        </authorList>
    </citation>
    <scope>NUCLEOTIDE SEQUENCE [LARGE SCALE GENOMIC DNA]</scope>
    <source>
        <strain evidence="1 2">TKZ-21</strain>
    </source>
</reference>
<dbReference type="Proteomes" id="UP000288246">
    <property type="component" value="Unassembled WGS sequence"/>
</dbReference>
<dbReference type="GO" id="GO:0016829">
    <property type="term" value="F:lyase activity"/>
    <property type="evidence" value="ECO:0007669"/>
    <property type="project" value="UniProtKB-KW"/>
</dbReference>
<dbReference type="AlphaFoldDB" id="A0A401V165"/>
<evidence type="ECO:0000313" key="2">
    <source>
        <dbReference type="Proteomes" id="UP000288246"/>
    </source>
</evidence>
<dbReference type="Gene3D" id="6.10.250.2750">
    <property type="match status" value="1"/>
</dbReference>
<dbReference type="InterPro" id="IPR040442">
    <property type="entry name" value="Pyrv_kinase-like_dom_sf"/>
</dbReference>
<dbReference type="RefSeq" id="WP_124343146.1">
    <property type="nucleotide sequence ID" value="NZ_BHYL01000172.1"/>
</dbReference>
<gene>
    <name evidence="1" type="ORF">CTKZ_22070</name>
</gene>
<dbReference type="Gene3D" id="3.20.20.60">
    <property type="entry name" value="Phosphoenolpyruvate-binding domains"/>
    <property type="match status" value="1"/>
</dbReference>
<comment type="caution">
    <text evidence="1">The sequence shown here is derived from an EMBL/GenBank/DDBJ whole genome shotgun (WGS) entry which is preliminary data.</text>
</comment>
<name>A0A401V165_9CELL</name>
<dbReference type="InterPro" id="IPR015813">
    <property type="entry name" value="Pyrv/PenolPyrv_kinase-like_dom"/>
</dbReference>
<protein>
    <submittedName>
        <fullName evidence="1">2-methylisocitrate lyase</fullName>
    </submittedName>
</protein>
<dbReference type="PANTHER" id="PTHR42905">
    <property type="entry name" value="PHOSPHOENOLPYRUVATE CARBOXYLASE"/>
    <property type="match status" value="1"/>
</dbReference>
<sequence length="268" mass="27980">MTDAARRRRRFAELHAGPATFLLPNPWDVGSARLLVHEGFEALATTSSGLAWSLGTEDQQVTRDQLLAHVRTLVAAVDVPVQVDAERGYADDPTGVAETVALLHDAGAAGCSIEDYDPAAGAVEPLEIAVARVAAAADAAHRAGDPMVVTARCENHLYGVDDLDDTVTRLRAYAAAGADCVYAPGLTTVEQIRTVVTAVDVPVNVLAWPDGPTVAEIAAAGARRVSVGGALASAAYGALVAAARELRTDGTTTFRRRGLTSADREAFR</sequence>
<dbReference type="OrthoDB" id="9780430at2"/>
<dbReference type="InterPro" id="IPR039556">
    <property type="entry name" value="ICL/PEPM"/>
</dbReference>
<organism evidence="1 2">
    <name type="scientific">Cellulomonas algicola</name>
    <dbReference type="NCBI Taxonomy" id="2071633"/>
    <lineage>
        <taxon>Bacteria</taxon>
        <taxon>Bacillati</taxon>
        <taxon>Actinomycetota</taxon>
        <taxon>Actinomycetes</taxon>
        <taxon>Micrococcales</taxon>
        <taxon>Cellulomonadaceae</taxon>
        <taxon>Cellulomonas</taxon>
    </lineage>
</organism>
<accession>A0A401V165</accession>
<dbReference type="SUPFAM" id="SSF51621">
    <property type="entry name" value="Phosphoenolpyruvate/pyruvate domain"/>
    <property type="match status" value="1"/>
</dbReference>
<proteinExistence type="predicted"/>
<keyword evidence="1" id="KW-0456">Lyase</keyword>
<keyword evidence="2" id="KW-1185">Reference proteome</keyword>
<dbReference type="EMBL" id="BHYL01000172">
    <property type="protein sequence ID" value="GCD20645.1"/>
    <property type="molecule type" value="Genomic_DNA"/>
</dbReference>
<dbReference type="Pfam" id="PF13714">
    <property type="entry name" value="PEP_mutase"/>
    <property type="match status" value="1"/>
</dbReference>
<dbReference type="CDD" id="cd00377">
    <property type="entry name" value="ICL_PEPM"/>
    <property type="match status" value="1"/>
</dbReference>
<evidence type="ECO:0000313" key="1">
    <source>
        <dbReference type="EMBL" id="GCD20645.1"/>
    </source>
</evidence>
<dbReference type="PANTHER" id="PTHR42905:SF16">
    <property type="entry name" value="CARBOXYPHOSPHONOENOLPYRUVATE PHOSPHONOMUTASE-LIKE PROTEIN (AFU_ORTHOLOGUE AFUA_5G07230)"/>
    <property type="match status" value="1"/>
</dbReference>